<feature type="region of interest" description="Disordered" evidence="1">
    <location>
        <begin position="599"/>
        <end position="621"/>
    </location>
</feature>
<protein>
    <submittedName>
        <fullName evidence="2">Uncharacterized protein</fullName>
    </submittedName>
</protein>
<dbReference type="AlphaFoldDB" id="A0A022QW93"/>
<evidence type="ECO:0000313" key="2">
    <source>
        <dbReference type="EMBL" id="EYU32166.1"/>
    </source>
</evidence>
<dbReference type="PANTHER" id="PTHR34802">
    <property type="entry name" value="CHORISMATE SYNTHASE"/>
    <property type="match status" value="1"/>
</dbReference>
<dbReference type="STRING" id="4155.A0A022QW93"/>
<sequence>MLIKKPGVEDQLLQVSSHLDSHGSLDDPKIAKLNAEILEGKTLGDSTRSNSTSILEKIFGSTLSVNDGHSSSAERHDGKPDDTWSPSSAQSSKFALWFSEEESKAAADVSSAGPNNLLSMIVGGDKANGVSEQVCINSKEEPTPTVLTCEDLEQSILSEYSAKTTNLQPVLKSWNATVSNTEQQSAHAGDHASLNLLSLLHKSADQNNTSVNSIGHINLGDQRLVSREHELATAFNDPKGKESDKVLPDSGSTLTLETLFGTAFMKELKSVEAPVSVQRGSIGSARFDAPEPHGLPLPVTDNDISSTTTDKGGLQRPGHDYKVSSNQRQNTTMRDAENWLVFDDSSIKRTSSNPKNTGYEFQLPAEENLLSAGETQDHQMLRFLSTGKSINNTNHSSGAPMINIMEKLAAFGPAAAFKDEGSERLSFHRDSYEQMEPDVSYRNHQMQQSSPHFQPPQMSQVRPLYHHLESHPAQMSPPIFNHDSPANNQFASNMARPSFHRPNVRVAGFDVPSQHSMLHQMQMPVNHSPQFPRGGPVSRNGMQPTNFIHERNQMPGFPFGPRQPNVDNSGVPMPGNTPEAIQRLIEMELRAKSKQINPFAAPGHTSQGMYGHEVDMGFRHR</sequence>
<keyword evidence="3" id="KW-1185">Reference proteome</keyword>
<feature type="compositionally biased region" description="Basic and acidic residues" evidence="1">
    <location>
        <begin position="612"/>
        <end position="621"/>
    </location>
</feature>
<reference evidence="2 3" key="1">
    <citation type="journal article" date="2013" name="Proc. Natl. Acad. Sci. U.S.A.">
        <title>Fine-scale variation in meiotic recombination in Mimulus inferred from population shotgun sequencing.</title>
        <authorList>
            <person name="Hellsten U."/>
            <person name="Wright K.M."/>
            <person name="Jenkins J."/>
            <person name="Shu S."/>
            <person name="Yuan Y."/>
            <person name="Wessler S.R."/>
            <person name="Schmutz J."/>
            <person name="Willis J.H."/>
            <person name="Rokhsar D.S."/>
        </authorList>
    </citation>
    <scope>NUCLEOTIDE SEQUENCE [LARGE SCALE GENOMIC DNA]</scope>
    <source>
        <strain evidence="3">cv. DUN x IM62</strain>
    </source>
</reference>
<name>A0A022QW93_ERYGU</name>
<proteinExistence type="predicted"/>
<dbReference type="PANTHER" id="PTHR34802:SF1">
    <property type="entry name" value="CHORISMATE SYNTHASE"/>
    <property type="match status" value="1"/>
</dbReference>
<evidence type="ECO:0000313" key="3">
    <source>
        <dbReference type="Proteomes" id="UP000030748"/>
    </source>
</evidence>
<dbReference type="eggNOG" id="ENOG502QQ6Y">
    <property type="taxonomic scope" value="Eukaryota"/>
</dbReference>
<gene>
    <name evidence="2" type="ORF">MIMGU_mgv1a002962mg</name>
</gene>
<evidence type="ECO:0000256" key="1">
    <source>
        <dbReference type="SAM" id="MobiDB-lite"/>
    </source>
</evidence>
<dbReference type="EMBL" id="KI630880">
    <property type="protein sequence ID" value="EYU32166.1"/>
    <property type="molecule type" value="Genomic_DNA"/>
</dbReference>
<dbReference type="Proteomes" id="UP000030748">
    <property type="component" value="Unassembled WGS sequence"/>
</dbReference>
<feature type="region of interest" description="Disordered" evidence="1">
    <location>
        <begin position="307"/>
        <end position="330"/>
    </location>
</feature>
<feature type="region of interest" description="Disordered" evidence="1">
    <location>
        <begin position="65"/>
        <end position="88"/>
    </location>
</feature>
<accession>A0A022QW93</accession>
<feature type="compositionally biased region" description="Basic and acidic residues" evidence="1">
    <location>
        <begin position="72"/>
        <end position="82"/>
    </location>
</feature>
<organism evidence="2 3">
    <name type="scientific">Erythranthe guttata</name>
    <name type="common">Yellow monkey flower</name>
    <name type="synonym">Mimulus guttatus</name>
    <dbReference type="NCBI Taxonomy" id="4155"/>
    <lineage>
        <taxon>Eukaryota</taxon>
        <taxon>Viridiplantae</taxon>
        <taxon>Streptophyta</taxon>
        <taxon>Embryophyta</taxon>
        <taxon>Tracheophyta</taxon>
        <taxon>Spermatophyta</taxon>
        <taxon>Magnoliopsida</taxon>
        <taxon>eudicotyledons</taxon>
        <taxon>Gunneridae</taxon>
        <taxon>Pentapetalae</taxon>
        <taxon>asterids</taxon>
        <taxon>lamiids</taxon>
        <taxon>Lamiales</taxon>
        <taxon>Phrymaceae</taxon>
        <taxon>Erythranthe</taxon>
    </lineage>
</organism>